<organism evidence="1 2">
    <name type="scientific">Rhizobium deserti</name>
    <dbReference type="NCBI Taxonomy" id="2547961"/>
    <lineage>
        <taxon>Bacteria</taxon>
        <taxon>Pseudomonadati</taxon>
        <taxon>Pseudomonadota</taxon>
        <taxon>Alphaproteobacteria</taxon>
        <taxon>Hyphomicrobiales</taxon>
        <taxon>Rhizobiaceae</taxon>
        <taxon>Rhizobium/Agrobacterium group</taxon>
        <taxon>Rhizobium</taxon>
    </lineage>
</organism>
<dbReference type="Proteomes" id="UP000295238">
    <property type="component" value="Unassembled WGS sequence"/>
</dbReference>
<gene>
    <name evidence="1" type="ORF">E2F50_21795</name>
</gene>
<dbReference type="RefSeq" id="WP_133318303.1">
    <property type="nucleotide sequence ID" value="NZ_SMTL01000009.1"/>
</dbReference>
<proteinExistence type="predicted"/>
<dbReference type="OrthoDB" id="8471543at2"/>
<evidence type="ECO:0000313" key="1">
    <source>
        <dbReference type="EMBL" id="TDK29838.1"/>
    </source>
</evidence>
<protein>
    <submittedName>
        <fullName evidence="1">Uncharacterized protein</fullName>
    </submittedName>
</protein>
<sequence length="171" mass="18301">MFIGGLDAFLRSYNEASEENRVQGIRTKIGTFTSSDPIGTLPMSLIWAIKQWPDSSACLADPIQRVLRWAELGSRTAIKVCLSRVFNNLGSGEIAATLTANGFSGASIDAASLSLKGAKYTVSATCIANARPCGVVVNEFMSFPTEAYAYTVRIIPLSDGMTDVRVTPLAK</sequence>
<accession>A0A4R5U6M8</accession>
<dbReference type="EMBL" id="SMTL01000009">
    <property type="protein sequence ID" value="TDK29838.1"/>
    <property type="molecule type" value="Genomic_DNA"/>
</dbReference>
<dbReference type="AlphaFoldDB" id="A0A4R5U6M8"/>
<evidence type="ECO:0000313" key="2">
    <source>
        <dbReference type="Proteomes" id="UP000295238"/>
    </source>
</evidence>
<name>A0A4R5U6M8_9HYPH</name>
<comment type="caution">
    <text evidence="1">The sequence shown here is derived from an EMBL/GenBank/DDBJ whole genome shotgun (WGS) entry which is preliminary data.</text>
</comment>
<reference evidence="1 2" key="1">
    <citation type="submission" date="2019-03" db="EMBL/GenBank/DDBJ databases">
        <title>Rhizobium sp. nov., an bacterium isolated from biocrust in Mu Us Desert.</title>
        <authorList>
            <person name="Lixiong L."/>
        </authorList>
    </citation>
    <scope>NUCLEOTIDE SEQUENCE [LARGE SCALE GENOMIC DNA]</scope>
    <source>
        <strain evidence="1 2">SPY-1</strain>
    </source>
</reference>
<keyword evidence="2" id="KW-1185">Reference proteome</keyword>